<comment type="similarity">
    <text evidence="1">Belongs to the thioredoxin family. DsbA subfamily.</text>
</comment>
<evidence type="ECO:0000256" key="5">
    <source>
        <dbReference type="ARBA" id="ARBA00023284"/>
    </source>
</evidence>
<evidence type="ECO:0000313" key="10">
    <source>
        <dbReference type="Proteomes" id="UP001596266"/>
    </source>
</evidence>
<keyword evidence="4" id="KW-1015">Disulfide bond</keyword>
<dbReference type="RefSeq" id="WP_343886981.1">
    <property type="nucleotide sequence ID" value="NZ_BAAAKI010000025.1"/>
</dbReference>
<evidence type="ECO:0000256" key="3">
    <source>
        <dbReference type="ARBA" id="ARBA00023002"/>
    </source>
</evidence>
<keyword evidence="7" id="KW-0472">Membrane</keyword>
<dbReference type="EMBL" id="JBHSUA010000024">
    <property type="protein sequence ID" value="MFC6397811.1"/>
    <property type="molecule type" value="Genomic_DNA"/>
</dbReference>
<evidence type="ECO:0000256" key="6">
    <source>
        <dbReference type="SAM" id="MobiDB-lite"/>
    </source>
</evidence>
<gene>
    <name evidence="9" type="ORF">ACFP57_12580</name>
</gene>
<feature type="compositionally biased region" description="Pro residues" evidence="6">
    <location>
        <begin position="1"/>
        <end position="11"/>
    </location>
</feature>
<dbReference type="Gene3D" id="3.40.30.10">
    <property type="entry name" value="Glutaredoxin"/>
    <property type="match status" value="1"/>
</dbReference>
<name>A0ABW1X7H9_9ACTN</name>
<proteinExistence type="inferred from homology"/>
<protein>
    <submittedName>
        <fullName evidence="9">DsbA family protein</fullName>
    </submittedName>
</protein>
<evidence type="ECO:0000256" key="2">
    <source>
        <dbReference type="ARBA" id="ARBA00022729"/>
    </source>
</evidence>
<dbReference type="Pfam" id="PF13462">
    <property type="entry name" value="Thioredoxin_4"/>
    <property type="match status" value="1"/>
</dbReference>
<organism evidence="9 10">
    <name type="scientific">Luteococcus sanguinis</name>
    <dbReference type="NCBI Taxonomy" id="174038"/>
    <lineage>
        <taxon>Bacteria</taxon>
        <taxon>Bacillati</taxon>
        <taxon>Actinomycetota</taxon>
        <taxon>Actinomycetes</taxon>
        <taxon>Propionibacteriales</taxon>
        <taxon>Propionibacteriaceae</taxon>
        <taxon>Luteococcus</taxon>
    </lineage>
</organism>
<keyword evidence="3" id="KW-0560">Oxidoreductase</keyword>
<evidence type="ECO:0000313" key="9">
    <source>
        <dbReference type="EMBL" id="MFC6397811.1"/>
    </source>
</evidence>
<accession>A0ABW1X7H9</accession>
<evidence type="ECO:0000256" key="7">
    <source>
        <dbReference type="SAM" id="Phobius"/>
    </source>
</evidence>
<dbReference type="PANTHER" id="PTHR13887">
    <property type="entry name" value="GLUTATHIONE S-TRANSFERASE KAPPA"/>
    <property type="match status" value="1"/>
</dbReference>
<evidence type="ECO:0000256" key="1">
    <source>
        <dbReference type="ARBA" id="ARBA00005791"/>
    </source>
</evidence>
<comment type="caution">
    <text evidence="9">The sequence shown here is derived from an EMBL/GenBank/DDBJ whole genome shotgun (WGS) entry which is preliminary data.</text>
</comment>
<evidence type="ECO:0000259" key="8">
    <source>
        <dbReference type="Pfam" id="PF13462"/>
    </source>
</evidence>
<sequence length="263" mass="27346">MPKTTPPPASTPPSGSRRQQLAAQQAQAAREQRIRRRVTIILVATVAATLIGVLVWVAVLAQTPKPGTPTPGTVTANAAAAGSDAWTITVGQTGAPVRVSVYQDYMCPFCGRFDATNGDELNRLVAEGTIQLEIHPMSFLDRASNGTRYSTRAANAFVTAAKADPDSAMAFNDALFANQPTEGGNGLTDDQIATLATAAGVDPNVVAGFKQQANTSWVDQGTKADFASGITGTPTVLIDGKPFKGDLYSVGPLTTAIKADAND</sequence>
<evidence type="ECO:0000256" key="4">
    <source>
        <dbReference type="ARBA" id="ARBA00023157"/>
    </source>
</evidence>
<keyword evidence="10" id="KW-1185">Reference proteome</keyword>
<dbReference type="PANTHER" id="PTHR13887:SF14">
    <property type="entry name" value="DISULFIDE BOND FORMATION PROTEIN D"/>
    <property type="match status" value="1"/>
</dbReference>
<feature type="compositionally biased region" description="Low complexity" evidence="6">
    <location>
        <begin position="12"/>
        <end position="28"/>
    </location>
</feature>
<dbReference type="InterPro" id="IPR012336">
    <property type="entry name" value="Thioredoxin-like_fold"/>
</dbReference>
<reference evidence="10" key="1">
    <citation type="journal article" date="2019" name="Int. J. Syst. Evol. Microbiol.">
        <title>The Global Catalogue of Microorganisms (GCM) 10K type strain sequencing project: providing services to taxonomists for standard genome sequencing and annotation.</title>
        <authorList>
            <consortium name="The Broad Institute Genomics Platform"/>
            <consortium name="The Broad Institute Genome Sequencing Center for Infectious Disease"/>
            <person name="Wu L."/>
            <person name="Ma J."/>
        </authorList>
    </citation>
    <scope>NUCLEOTIDE SEQUENCE [LARGE SCALE GENOMIC DNA]</scope>
    <source>
        <strain evidence="10">CGMCC 1.15277</strain>
    </source>
</reference>
<dbReference type="SUPFAM" id="SSF52833">
    <property type="entry name" value="Thioredoxin-like"/>
    <property type="match status" value="1"/>
</dbReference>
<keyword evidence="5" id="KW-0676">Redox-active center</keyword>
<keyword evidence="7" id="KW-0812">Transmembrane</keyword>
<dbReference type="Proteomes" id="UP001596266">
    <property type="component" value="Unassembled WGS sequence"/>
</dbReference>
<feature type="transmembrane region" description="Helical" evidence="7">
    <location>
        <begin position="40"/>
        <end position="61"/>
    </location>
</feature>
<keyword evidence="2" id="KW-0732">Signal</keyword>
<feature type="domain" description="Thioredoxin-like fold" evidence="8">
    <location>
        <begin position="87"/>
        <end position="245"/>
    </location>
</feature>
<feature type="region of interest" description="Disordered" evidence="6">
    <location>
        <begin position="1"/>
        <end position="28"/>
    </location>
</feature>
<keyword evidence="7" id="KW-1133">Transmembrane helix</keyword>
<dbReference type="InterPro" id="IPR036249">
    <property type="entry name" value="Thioredoxin-like_sf"/>
</dbReference>